<dbReference type="Gene3D" id="3.40.50.1360">
    <property type="match status" value="1"/>
</dbReference>
<dbReference type="InterPro" id="IPR037171">
    <property type="entry name" value="NagB/RpiA_transferase-like"/>
</dbReference>
<dbReference type="PROSITE" id="PS01161">
    <property type="entry name" value="GLC_GALNAC_ISOMERASE"/>
    <property type="match status" value="1"/>
</dbReference>
<accession>A0A142EPY2</accession>
<dbReference type="Pfam" id="PF01182">
    <property type="entry name" value="Glucosamine_iso"/>
    <property type="match status" value="1"/>
</dbReference>
<dbReference type="GO" id="GO:0019262">
    <property type="term" value="P:N-acetylneuraminate catabolic process"/>
    <property type="evidence" value="ECO:0007669"/>
    <property type="project" value="TreeGrafter"/>
</dbReference>
<dbReference type="PANTHER" id="PTHR11280:SF5">
    <property type="entry name" value="GLUCOSAMINE-6-PHOSPHATE ISOMERASE"/>
    <property type="match status" value="1"/>
</dbReference>
<dbReference type="Proteomes" id="UP000073816">
    <property type="component" value="Chromosome"/>
</dbReference>
<keyword evidence="1" id="KW-0378">Hydrolase</keyword>
<dbReference type="GO" id="GO:0042802">
    <property type="term" value="F:identical protein binding"/>
    <property type="evidence" value="ECO:0007669"/>
    <property type="project" value="TreeGrafter"/>
</dbReference>
<protein>
    <recommendedName>
        <fullName evidence="2">Glucosamine/galactosamine-6-phosphate isomerase domain-containing protein</fullName>
    </recommendedName>
</protein>
<dbReference type="PANTHER" id="PTHR11280">
    <property type="entry name" value="GLUCOSAMINE-6-PHOSPHATE ISOMERASE"/>
    <property type="match status" value="1"/>
</dbReference>
<gene>
    <name evidence="3" type="ORF">AO498_12135</name>
</gene>
<evidence type="ECO:0000259" key="2">
    <source>
        <dbReference type="Pfam" id="PF01182"/>
    </source>
</evidence>
<name>A0A142EPY2_9BACT</name>
<dbReference type="SUPFAM" id="SSF100950">
    <property type="entry name" value="NagB/RpiA/CoA transferase-like"/>
    <property type="match status" value="1"/>
</dbReference>
<dbReference type="GO" id="GO:0005975">
    <property type="term" value="P:carbohydrate metabolic process"/>
    <property type="evidence" value="ECO:0007669"/>
    <property type="project" value="InterPro"/>
</dbReference>
<dbReference type="GO" id="GO:0005829">
    <property type="term" value="C:cytosol"/>
    <property type="evidence" value="ECO:0007669"/>
    <property type="project" value="TreeGrafter"/>
</dbReference>
<dbReference type="AlphaFoldDB" id="A0A142EPY2"/>
<dbReference type="InterPro" id="IPR004547">
    <property type="entry name" value="Glucosamine6P_isomerase"/>
</dbReference>
<proteinExistence type="predicted"/>
<evidence type="ECO:0000256" key="1">
    <source>
        <dbReference type="ARBA" id="ARBA00022801"/>
    </source>
</evidence>
<dbReference type="RefSeq" id="WP_067547957.1">
    <property type="nucleotide sequence ID" value="NZ_CP012836.1"/>
</dbReference>
<dbReference type="PATRIC" id="fig|1727163.4.peg.2534"/>
<reference evidence="4" key="1">
    <citation type="submission" date="2015-09" db="EMBL/GenBank/DDBJ databases">
        <title>Complete sequence of Algoriphagus sp. M8-2.</title>
        <authorList>
            <person name="Shintani M."/>
        </authorList>
    </citation>
    <scope>NUCLEOTIDE SEQUENCE [LARGE SCALE GENOMIC DNA]</scope>
    <source>
        <strain evidence="4">M8-2</strain>
    </source>
</reference>
<feature type="domain" description="Glucosamine/galactosamine-6-phosphate isomerase" evidence="2">
    <location>
        <begin position="17"/>
        <end position="221"/>
    </location>
</feature>
<evidence type="ECO:0000313" key="4">
    <source>
        <dbReference type="Proteomes" id="UP000073816"/>
    </source>
</evidence>
<dbReference type="EMBL" id="CP012836">
    <property type="protein sequence ID" value="AMQ57187.1"/>
    <property type="molecule type" value="Genomic_DNA"/>
</dbReference>
<dbReference type="InterPro" id="IPR018321">
    <property type="entry name" value="Glucosamine6P_isomerase_CS"/>
</dbReference>
<dbReference type="STRING" id="1727163.AO498_12135"/>
<dbReference type="GO" id="GO:0004342">
    <property type="term" value="F:glucosamine-6-phosphate deaminase activity"/>
    <property type="evidence" value="ECO:0007669"/>
    <property type="project" value="InterPro"/>
</dbReference>
<dbReference type="GO" id="GO:0006046">
    <property type="term" value="P:N-acetylglucosamine catabolic process"/>
    <property type="evidence" value="ECO:0007669"/>
    <property type="project" value="TreeGrafter"/>
</dbReference>
<dbReference type="OrthoDB" id="9791139at2"/>
<dbReference type="InterPro" id="IPR006148">
    <property type="entry name" value="Glc/Gal-6P_isomerase"/>
</dbReference>
<dbReference type="GO" id="GO:0006043">
    <property type="term" value="P:glucosamine catabolic process"/>
    <property type="evidence" value="ECO:0007669"/>
    <property type="project" value="TreeGrafter"/>
</dbReference>
<organism evidence="3 4">
    <name type="scientific">Algoriphagus sanaruensis</name>
    <dbReference type="NCBI Taxonomy" id="1727163"/>
    <lineage>
        <taxon>Bacteria</taxon>
        <taxon>Pseudomonadati</taxon>
        <taxon>Bacteroidota</taxon>
        <taxon>Cytophagia</taxon>
        <taxon>Cytophagales</taxon>
        <taxon>Cyclobacteriaceae</taxon>
        <taxon>Algoriphagus</taxon>
    </lineage>
</organism>
<sequence length="236" mass="26262">MNFHYCQDFQSMSEMGFEIVRKAIESNPNLFFCVASGGSPSGLYHLMSEHKKSQPEFCETLRIVKLDEWGGLEKGSTFTSELDVQTKFIQPLAISNECYWTIDPFTDTPEEDCQAMRSQIQSQGPIDICILGIGVNGHIALNEPGEVLNSDFHVCQLAESTLNNGMLKTLKQPPTFGMTMGVGEILKSKMILLFIAGSGKKEAFARLQKKEISTQFPASLLWLHPNAHVLIDQNAI</sequence>
<dbReference type="KEGG" id="alm:AO498_12135"/>
<evidence type="ECO:0000313" key="3">
    <source>
        <dbReference type="EMBL" id="AMQ57187.1"/>
    </source>
</evidence>
<reference evidence="3 4" key="2">
    <citation type="journal article" date="2016" name="Genome Announc.">
        <title>Complete Genome Sequence of Algoriphagus sp. Strain M8-2, Isolated from a Brackish Lake.</title>
        <authorList>
            <person name="Muraguchi Y."/>
            <person name="Kushimoto K."/>
            <person name="Ohtsubo Y."/>
            <person name="Suzuki T."/>
            <person name="Dohra H."/>
            <person name="Kimbara K."/>
            <person name="Shintani M."/>
        </authorList>
    </citation>
    <scope>NUCLEOTIDE SEQUENCE [LARGE SCALE GENOMIC DNA]</scope>
    <source>
        <strain evidence="3 4">M8-2</strain>
    </source>
</reference>
<keyword evidence="4" id="KW-1185">Reference proteome</keyword>